<evidence type="ECO:0000256" key="1">
    <source>
        <dbReference type="SAM" id="MobiDB-lite"/>
    </source>
</evidence>
<proteinExistence type="predicted"/>
<sequence length="57" mass="6556">DIRRHCPPLRRSSSRRRRRIPRPPVQDRRGAWLNHVSISTPTPSQYNPGGSPRSMGV</sequence>
<keyword evidence="3" id="KW-1185">Reference proteome</keyword>
<gene>
    <name evidence="2" type="ORF">BDQ94DRAFT_153733</name>
</gene>
<feature type="non-terminal residue" evidence="2">
    <location>
        <position position="57"/>
    </location>
</feature>
<accession>A0A3F3PMF8</accession>
<dbReference type="RefSeq" id="XP_026620568.1">
    <property type="nucleotide sequence ID" value="XM_026768179.1"/>
</dbReference>
<dbReference type="Proteomes" id="UP000253729">
    <property type="component" value="Unassembled WGS sequence"/>
</dbReference>
<evidence type="ECO:0000313" key="3">
    <source>
        <dbReference type="Proteomes" id="UP000253729"/>
    </source>
</evidence>
<organism evidence="2 3">
    <name type="scientific">Aspergillus welwitschiae</name>
    <dbReference type="NCBI Taxonomy" id="1341132"/>
    <lineage>
        <taxon>Eukaryota</taxon>
        <taxon>Fungi</taxon>
        <taxon>Dikarya</taxon>
        <taxon>Ascomycota</taxon>
        <taxon>Pezizomycotina</taxon>
        <taxon>Eurotiomycetes</taxon>
        <taxon>Eurotiomycetidae</taxon>
        <taxon>Eurotiales</taxon>
        <taxon>Aspergillaceae</taxon>
        <taxon>Aspergillus</taxon>
        <taxon>Aspergillus subgen. Circumdati</taxon>
    </lineage>
</organism>
<name>A0A3F3PMF8_9EURO</name>
<feature type="compositionally biased region" description="Basic residues" evidence="1">
    <location>
        <begin position="1"/>
        <end position="21"/>
    </location>
</feature>
<feature type="region of interest" description="Disordered" evidence="1">
    <location>
        <begin position="1"/>
        <end position="57"/>
    </location>
</feature>
<dbReference type="AlphaFoldDB" id="A0A3F3PMF8"/>
<feature type="compositionally biased region" description="Polar residues" evidence="1">
    <location>
        <begin position="36"/>
        <end position="48"/>
    </location>
</feature>
<feature type="non-terminal residue" evidence="2">
    <location>
        <position position="1"/>
    </location>
</feature>
<dbReference type="GeneID" id="38136535"/>
<reference evidence="2 3" key="1">
    <citation type="submission" date="2018-07" db="EMBL/GenBank/DDBJ databases">
        <title>The genomes of Aspergillus section Nigri reveals drivers in fungal speciation.</title>
        <authorList>
            <consortium name="DOE Joint Genome Institute"/>
            <person name="Vesth T.C."/>
            <person name="Nybo J."/>
            <person name="Theobald S."/>
            <person name="Brandl J."/>
            <person name="Frisvad J.C."/>
            <person name="Nielsen K.F."/>
            <person name="Lyhne E.K."/>
            <person name="Kogle M.E."/>
            <person name="Kuo A."/>
            <person name="Riley R."/>
            <person name="Clum A."/>
            <person name="Nolan M."/>
            <person name="Lipzen A."/>
            <person name="Salamov A."/>
            <person name="Henrissat B."/>
            <person name="Wiebenga A."/>
            <person name="De vries R.P."/>
            <person name="Grigoriev I.V."/>
            <person name="Mortensen U.H."/>
            <person name="Andersen M.R."/>
            <person name="Baker S.E."/>
        </authorList>
    </citation>
    <scope>NUCLEOTIDE SEQUENCE [LARGE SCALE GENOMIC DNA]</scope>
    <source>
        <strain evidence="2 3">CBS 139.54b</strain>
    </source>
</reference>
<dbReference type="EMBL" id="KZ852088">
    <property type="protein sequence ID" value="RDH27546.1"/>
    <property type="molecule type" value="Genomic_DNA"/>
</dbReference>
<evidence type="ECO:0000313" key="2">
    <source>
        <dbReference type="EMBL" id="RDH27546.1"/>
    </source>
</evidence>
<protein>
    <submittedName>
        <fullName evidence="2">Uncharacterized protein</fullName>
    </submittedName>
</protein>